<name>A0A5E4NI50_9HEMI</name>
<evidence type="ECO:0000256" key="11">
    <source>
        <dbReference type="PIRSR" id="PIRSR610347-3"/>
    </source>
</evidence>
<dbReference type="OrthoDB" id="47785at2759"/>
<dbReference type="GO" id="GO:0003697">
    <property type="term" value="F:single-stranded DNA binding"/>
    <property type="evidence" value="ECO:0007669"/>
    <property type="project" value="TreeGrafter"/>
</dbReference>
<dbReference type="GO" id="GO:0004527">
    <property type="term" value="F:exonuclease activity"/>
    <property type="evidence" value="ECO:0007669"/>
    <property type="project" value="UniProtKB-KW"/>
</dbReference>
<gene>
    <name evidence="12" type="ORF">CINCED_3A013166</name>
</gene>
<dbReference type="Proteomes" id="UP000325440">
    <property type="component" value="Unassembled WGS sequence"/>
</dbReference>
<dbReference type="InterPro" id="IPR010347">
    <property type="entry name" value="Tdp1"/>
</dbReference>
<keyword evidence="13" id="KW-1185">Reference proteome</keyword>
<dbReference type="GO" id="GO:0017005">
    <property type="term" value="F:3'-tyrosyl-DNA phosphodiesterase activity"/>
    <property type="evidence" value="ECO:0007669"/>
    <property type="project" value="TreeGrafter"/>
</dbReference>
<keyword evidence="5" id="KW-0378">Hydrolase</keyword>
<feature type="site" description="Interaction with DNA" evidence="11">
    <location>
        <position position="382"/>
    </location>
</feature>
<evidence type="ECO:0000256" key="7">
    <source>
        <dbReference type="ARBA" id="ARBA00023204"/>
    </source>
</evidence>
<dbReference type="EMBL" id="CABPRJ010002385">
    <property type="protein sequence ID" value="VVC44674.1"/>
    <property type="molecule type" value="Genomic_DNA"/>
</dbReference>
<dbReference type="SUPFAM" id="SSF56024">
    <property type="entry name" value="Phospholipase D/nuclease"/>
    <property type="match status" value="2"/>
</dbReference>
<evidence type="ECO:0000313" key="13">
    <source>
        <dbReference type="Proteomes" id="UP000325440"/>
    </source>
</evidence>
<organism evidence="12 13">
    <name type="scientific">Cinara cedri</name>
    <dbReference type="NCBI Taxonomy" id="506608"/>
    <lineage>
        <taxon>Eukaryota</taxon>
        <taxon>Metazoa</taxon>
        <taxon>Ecdysozoa</taxon>
        <taxon>Arthropoda</taxon>
        <taxon>Hexapoda</taxon>
        <taxon>Insecta</taxon>
        <taxon>Pterygota</taxon>
        <taxon>Neoptera</taxon>
        <taxon>Paraneoptera</taxon>
        <taxon>Hemiptera</taxon>
        <taxon>Sternorrhyncha</taxon>
        <taxon>Aphidomorpha</taxon>
        <taxon>Aphidoidea</taxon>
        <taxon>Aphididae</taxon>
        <taxon>Lachninae</taxon>
        <taxon>Cinara</taxon>
    </lineage>
</organism>
<evidence type="ECO:0000256" key="2">
    <source>
        <dbReference type="ARBA" id="ARBA00010205"/>
    </source>
</evidence>
<reference evidence="12 13" key="1">
    <citation type="submission" date="2019-08" db="EMBL/GenBank/DDBJ databases">
        <authorList>
            <person name="Alioto T."/>
            <person name="Alioto T."/>
            <person name="Gomez Garrido J."/>
        </authorList>
    </citation>
    <scope>NUCLEOTIDE SEQUENCE [LARGE SCALE GENOMIC DNA]</scope>
</reference>
<dbReference type="Pfam" id="PF06087">
    <property type="entry name" value="Tyr-DNA_phospho"/>
    <property type="match status" value="1"/>
</dbReference>
<feature type="binding site" evidence="10">
    <location>
        <position position="131"/>
    </location>
    <ligand>
        <name>substrate</name>
    </ligand>
</feature>
<sequence length="453" mass="51843">MSGPDSYTDNVWKHTKGNVNKKLERARPYNFFLTPVDANKSTHTEALTLSFPELLDKSLGELTDSMHINFAVELGWLFAQYHITDQRGKPITLLYEHCDQDINALQAKRKIPNLHHAIVKPKNAFGHHHTKLSIFSYNDGSIRIVVMTANLREADWLNLTQGIWVSPKFPLKDKNSKSDGDSKTGFKKDILRYLRSYNLPLIRQWIQKIEETDFSEANVFFISSVPGKYYEPIWGQSYLKSILKTHVCLSSGTPSDWPIIAQCSSLGSMGKSDRDWLTTEFVKNLSASTHIDRTTNNVPFNLIYPTIQNVIDSWDGPLGALTCLPYTSMVHKNQTWLEKYMCKWVSNSRKRTKAIPHIKTYCRVSQDCTEMSWFLLTSANLSKAAWGKKTLSDQSDYILSYEAGVLFVPQFLTGCDTFSLNHNQHNFKSPAFSLPFDLPLLSYYKNDQPWVSD</sequence>
<dbReference type="Gene3D" id="3.30.870.10">
    <property type="entry name" value="Endonuclease Chain A"/>
    <property type="match status" value="2"/>
</dbReference>
<comment type="similarity">
    <text evidence="2">Belongs to the tyrosyl-DNA phosphodiesterase family.</text>
</comment>
<feature type="binding site" evidence="10">
    <location>
        <position position="359"/>
    </location>
    <ligand>
        <name>substrate</name>
    </ligand>
</feature>
<dbReference type="GO" id="GO:0006281">
    <property type="term" value="P:DNA repair"/>
    <property type="evidence" value="ECO:0007669"/>
    <property type="project" value="UniProtKB-KW"/>
</dbReference>
<accession>A0A5E4NI50</accession>
<evidence type="ECO:0000313" key="12">
    <source>
        <dbReference type="EMBL" id="VVC44674.1"/>
    </source>
</evidence>
<keyword evidence="6" id="KW-0269">Exonuclease</keyword>
<feature type="active site" description="Nucleophile" evidence="9">
    <location>
        <position position="129"/>
    </location>
</feature>
<dbReference type="GO" id="GO:0003690">
    <property type="term" value="F:double-stranded DNA binding"/>
    <property type="evidence" value="ECO:0007669"/>
    <property type="project" value="TreeGrafter"/>
</dbReference>
<evidence type="ECO:0000256" key="1">
    <source>
        <dbReference type="ARBA" id="ARBA00004123"/>
    </source>
</evidence>
<dbReference type="GO" id="GO:0005634">
    <property type="term" value="C:nucleus"/>
    <property type="evidence" value="ECO:0007669"/>
    <property type="project" value="UniProtKB-SubCell"/>
</dbReference>
<evidence type="ECO:0000256" key="5">
    <source>
        <dbReference type="ARBA" id="ARBA00022801"/>
    </source>
</evidence>
<evidence type="ECO:0000256" key="3">
    <source>
        <dbReference type="ARBA" id="ARBA00022722"/>
    </source>
</evidence>
<dbReference type="PANTHER" id="PTHR12415">
    <property type="entry name" value="TYROSYL-DNA PHOSPHODIESTERASE 1"/>
    <property type="match status" value="1"/>
</dbReference>
<keyword evidence="8" id="KW-0539">Nucleus</keyword>
<keyword evidence="4" id="KW-0227">DNA damage</keyword>
<proteinExistence type="inferred from homology"/>
<protein>
    <submittedName>
        <fullName evidence="12">Tyrosyl-DNA phosphodiesterase I,Tyrosyl-DNA phosphodiesterase C-terminal domain</fullName>
    </submittedName>
</protein>
<dbReference type="AlphaFoldDB" id="A0A5E4NI50"/>
<feature type="active site" description="Proton donor/acceptor" evidence="9">
    <location>
        <position position="357"/>
    </location>
</feature>
<evidence type="ECO:0000256" key="9">
    <source>
        <dbReference type="PIRSR" id="PIRSR610347-1"/>
    </source>
</evidence>
<keyword evidence="7" id="KW-0234">DNA repair</keyword>
<keyword evidence="3" id="KW-0540">Nuclease</keyword>
<evidence type="ECO:0000256" key="8">
    <source>
        <dbReference type="ARBA" id="ARBA00023242"/>
    </source>
</evidence>
<evidence type="ECO:0000256" key="10">
    <source>
        <dbReference type="PIRSR" id="PIRSR610347-2"/>
    </source>
</evidence>
<evidence type="ECO:0000256" key="6">
    <source>
        <dbReference type="ARBA" id="ARBA00022839"/>
    </source>
</evidence>
<comment type="subcellular location">
    <subcellularLocation>
        <location evidence="1">Nucleus</location>
    </subcellularLocation>
</comment>
<evidence type="ECO:0000256" key="4">
    <source>
        <dbReference type="ARBA" id="ARBA00022763"/>
    </source>
</evidence>
<dbReference type="PANTHER" id="PTHR12415:SF0">
    <property type="entry name" value="TYROSYL-DNA PHOSPHODIESTERASE 1"/>
    <property type="match status" value="1"/>
</dbReference>